<dbReference type="Proteomes" id="UP000326903">
    <property type="component" value="Unassembled WGS sequence"/>
</dbReference>
<evidence type="ECO:0000313" key="2">
    <source>
        <dbReference type="EMBL" id="KAA9038426.1"/>
    </source>
</evidence>
<protein>
    <submittedName>
        <fullName evidence="2">Uncharacterized protein</fullName>
    </submittedName>
</protein>
<keyword evidence="3" id="KW-1185">Reference proteome</keyword>
<gene>
    <name evidence="2" type="ORF">FW778_12725</name>
</gene>
<accession>A0A5J5IGU7</accession>
<keyword evidence="1" id="KW-1133">Transmembrane helix</keyword>
<reference evidence="2 3" key="1">
    <citation type="submission" date="2019-09" db="EMBL/GenBank/DDBJ databases">
        <title>Draft genome sequence of Ginsengibacter sp. BR5-29.</title>
        <authorList>
            <person name="Im W.-T."/>
        </authorList>
    </citation>
    <scope>NUCLEOTIDE SEQUENCE [LARGE SCALE GENOMIC DNA]</scope>
    <source>
        <strain evidence="2 3">BR5-29</strain>
    </source>
</reference>
<feature type="transmembrane region" description="Helical" evidence="1">
    <location>
        <begin position="6"/>
        <end position="26"/>
    </location>
</feature>
<organism evidence="2 3">
    <name type="scientific">Ginsengibacter hankyongi</name>
    <dbReference type="NCBI Taxonomy" id="2607284"/>
    <lineage>
        <taxon>Bacteria</taxon>
        <taxon>Pseudomonadati</taxon>
        <taxon>Bacteroidota</taxon>
        <taxon>Chitinophagia</taxon>
        <taxon>Chitinophagales</taxon>
        <taxon>Chitinophagaceae</taxon>
        <taxon>Ginsengibacter</taxon>
    </lineage>
</organism>
<keyword evidence="1" id="KW-0472">Membrane</keyword>
<evidence type="ECO:0000313" key="3">
    <source>
        <dbReference type="Proteomes" id="UP000326903"/>
    </source>
</evidence>
<comment type="caution">
    <text evidence="2">The sequence shown here is derived from an EMBL/GenBank/DDBJ whole genome shotgun (WGS) entry which is preliminary data.</text>
</comment>
<dbReference type="RefSeq" id="WP_150415101.1">
    <property type="nucleotide sequence ID" value="NZ_VYQF01000003.1"/>
</dbReference>
<dbReference type="EMBL" id="VYQF01000003">
    <property type="protein sequence ID" value="KAA9038426.1"/>
    <property type="molecule type" value="Genomic_DNA"/>
</dbReference>
<proteinExistence type="predicted"/>
<evidence type="ECO:0000256" key="1">
    <source>
        <dbReference type="SAM" id="Phobius"/>
    </source>
</evidence>
<keyword evidence="1" id="KW-0812">Transmembrane</keyword>
<dbReference type="AlphaFoldDB" id="A0A5J5IGU7"/>
<sequence>MKKISVILLFLVMILCGSGFYVAWYMSLQSIRNSQKAILSHSSFSKNMVVKFVFTKDDLKNNSDVIFDEDDSNEFEYNKQMYDVISRKEVGDHIYITCISDTEEDNLRDFAMSQIMNNGNNTTGKELPIFKFRLDHFTHNFKSAFTVFSMNVVACSHHDYTVGKLIAPYLNISSPPPWPLV</sequence>
<name>A0A5J5IGU7_9BACT</name>